<proteinExistence type="predicted"/>
<keyword evidence="1" id="KW-0175">Coiled coil</keyword>
<evidence type="ECO:0000313" key="4">
    <source>
        <dbReference type="EMBL" id="MBK1644274.1"/>
    </source>
</evidence>
<evidence type="ECO:0000259" key="2">
    <source>
        <dbReference type="SMART" id="SM00897"/>
    </source>
</evidence>
<evidence type="ECO:0000313" key="5">
    <source>
        <dbReference type="Proteomes" id="UP001138802"/>
    </source>
</evidence>
<dbReference type="EMBL" id="NRSD01000004">
    <property type="protein sequence ID" value="MBK1644274.1"/>
    <property type="molecule type" value="Genomic_DNA"/>
</dbReference>
<dbReference type="InterPro" id="IPR019494">
    <property type="entry name" value="FIST_C"/>
</dbReference>
<gene>
    <name evidence="4" type="ORF">CKO25_06315</name>
</gene>
<dbReference type="SMART" id="SM01204">
    <property type="entry name" value="FIST_C"/>
    <property type="match status" value="1"/>
</dbReference>
<evidence type="ECO:0008006" key="6">
    <source>
        <dbReference type="Google" id="ProtNLM"/>
    </source>
</evidence>
<dbReference type="Proteomes" id="UP001138802">
    <property type="component" value="Unassembled WGS sequence"/>
</dbReference>
<dbReference type="SMART" id="SM00897">
    <property type="entry name" value="FIST"/>
    <property type="match status" value="1"/>
</dbReference>
<dbReference type="PANTHER" id="PTHR40252">
    <property type="entry name" value="BLR0328 PROTEIN"/>
    <property type="match status" value="1"/>
</dbReference>
<dbReference type="Pfam" id="PF10442">
    <property type="entry name" value="FIST_C"/>
    <property type="match status" value="1"/>
</dbReference>
<dbReference type="PANTHER" id="PTHR40252:SF2">
    <property type="entry name" value="BLR0328 PROTEIN"/>
    <property type="match status" value="1"/>
</dbReference>
<comment type="caution">
    <text evidence="4">The sequence shown here is derived from an EMBL/GenBank/DDBJ whole genome shotgun (WGS) entry which is preliminary data.</text>
</comment>
<dbReference type="InterPro" id="IPR013702">
    <property type="entry name" value="FIST_domain_N"/>
</dbReference>
<reference evidence="4 5" key="1">
    <citation type="journal article" date="2020" name="Microorganisms">
        <title>Osmotic Adaptation and Compatible Solute Biosynthesis of Phototrophic Bacteria as Revealed from Genome Analyses.</title>
        <authorList>
            <person name="Imhoff J.F."/>
            <person name="Rahn T."/>
            <person name="Kunzel S."/>
            <person name="Keller A."/>
            <person name="Neulinger S.C."/>
        </authorList>
    </citation>
    <scope>NUCLEOTIDE SEQUENCE [LARGE SCALE GENOMIC DNA]</scope>
    <source>
        <strain evidence="4 5">DSM 21303</strain>
    </source>
</reference>
<keyword evidence="5" id="KW-1185">Reference proteome</keyword>
<accession>A0A9X0WH85</accession>
<feature type="coiled-coil region" evidence="1">
    <location>
        <begin position="430"/>
        <end position="464"/>
    </location>
</feature>
<feature type="domain" description="FIST C-domain" evidence="3">
    <location>
        <begin position="255"/>
        <end position="393"/>
    </location>
</feature>
<name>A0A9X0WH85_9GAMM</name>
<organism evidence="4 5">
    <name type="scientific">Thiocapsa imhoffii</name>
    <dbReference type="NCBI Taxonomy" id="382777"/>
    <lineage>
        <taxon>Bacteria</taxon>
        <taxon>Pseudomonadati</taxon>
        <taxon>Pseudomonadota</taxon>
        <taxon>Gammaproteobacteria</taxon>
        <taxon>Chromatiales</taxon>
        <taxon>Chromatiaceae</taxon>
        <taxon>Thiocapsa</taxon>
    </lineage>
</organism>
<sequence length="549" mass="60327">MRVSAPASRSDRVTARKAGRFNMFVIAVGHSTAADMEICATALVAQTTAQLHGETPHAALLFSTFGLDHATLLRELKRQWPDCSIVGGSSYGEVSRALGYRLGSSLLILFASDTIEIRTGVLRNLRGDDELAQADSIERQLGHLRAPSEQPALGLLLPDGLGVDGTSVVRNIANVLPKTPLFGGSTAENLQNQRTLQFFETEILEHAVPYLLFFGPLRFSWSVTQGLSAGWDPVSERLDAVCEGRFIRTIEGEPVFDYLTTRYPVEGRDWSYVHPFAIYPDRASDDHLLCDVIRFDTATGMLECAQSLPSLCQIQLTEPDPPAIVRAARRNLLQTLANDAELTPAAGVLWFSCVNRALVLEKDPADEYRAATEGLVTQMPIVGFQTYGEIAPRGPAGDPFYYSCTLVTLLLGEVPRPTGLAADAASAISTANLKLRNQALAESLKAAQDELEQLRLKLSESESVARLTMHGRTEQRLRYRALALDLLCEILDSRFNDVRRVAIKGDALRLNKSGLARLIDEQHRRRHDAPFPLTIAQLARLLSPGMDQE</sequence>
<feature type="domain" description="FIST" evidence="2">
    <location>
        <begin position="55"/>
        <end position="254"/>
    </location>
</feature>
<dbReference type="AlphaFoldDB" id="A0A9X0WH85"/>
<evidence type="ECO:0000259" key="3">
    <source>
        <dbReference type="SMART" id="SM01204"/>
    </source>
</evidence>
<evidence type="ECO:0000256" key="1">
    <source>
        <dbReference type="SAM" id="Coils"/>
    </source>
</evidence>
<protein>
    <recommendedName>
        <fullName evidence="6">FIST domain-containing protein</fullName>
    </recommendedName>
</protein>
<dbReference type="Pfam" id="PF08495">
    <property type="entry name" value="FIST"/>
    <property type="match status" value="1"/>
</dbReference>